<evidence type="ECO:0000313" key="12">
    <source>
        <dbReference type="Proteomes" id="UP000053424"/>
    </source>
</evidence>
<dbReference type="Proteomes" id="UP000053424">
    <property type="component" value="Unassembled WGS sequence"/>
</dbReference>
<feature type="active site" evidence="10">
    <location>
        <position position="112"/>
    </location>
</feature>
<dbReference type="InterPro" id="IPR038765">
    <property type="entry name" value="Papain-like_cys_pep_sf"/>
</dbReference>
<organism evidence="11 12">
    <name type="scientific">Hebeloma cylindrosporum</name>
    <dbReference type="NCBI Taxonomy" id="76867"/>
    <lineage>
        <taxon>Eukaryota</taxon>
        <taxon>Fungi</taxon>
        <taxon>Dikarya</taxon>
        <taxon>Basidiomycota</taxon>
        <taxon>Agaricomycotina</taxon>
        <taxon>Agaricomycetes</taxon>
        <taxon>Agaricomycetidae</taxon>
        <taxon>Agaricales</taxon>
        <taxon>Agaricineae</taxon>
        <taxon>Hymenogastraceae</taxon>
        <taxon>Hebeloma</taxon>
    </lineage>
</organism>
<dbReference type="CDD" id="cd00585">
    <property type="entry name" value="Peptidase_C1B"/>
    <property type="match status" value="1"/>
</dbReference>
<keyword evidence="5 9" id="KW-0378">Hydrolase</keyword>
<keyword evidence="4 9" id="KW-0645">Protease</keyword>
<dbReference type="Gene3D" id="3.90.70.10">
    <property type="entry name" value="Cysteine proteinases"/>
    <property type="match status" value="1"/>
</dbReference>
<evidence type="ECO:0000256" key="8">
    <source>
        <dbReference type="ARBA" id="ARBA00026080"/>
    </source>
</evidence>
<dbReference type="SUPFAM" id="SSF54001">
    <property type="entry name" value="Cysteine proteinases"/>
    <property type="match status" value="1"/>
</dbReference>
<evidence type="ECO:0000313" key="11">
    <source>
        <dbReference type="EMBL" id="KIM45406.1"/>
    </source>
</evidence>
<dbReference type="EMBL" id="KN831772">
    <property type="protein sequence ID" value="KIM45406.1"/>
    <property type="molecule type" value="Genomic_DNA"/>
</dbReference>
<comment type="function">
    <text evidence="9">Has aminopeptidase activity, shortening substrate peptides sequentially by 1 amino acid. Has bleomycin hydrolase activity, which can protect the cell from the toxic effects of bleomycin. Has homocysteine-thiolactonase activity, protecting the cell against homocysteine toxicity.</text>
</comment>
<keyword evidence="6 9" id="KW-0788">Thiol protease</keyword>
<dbReference type="GO" id="GO:0006508">
    <property type="term" value="P:proteolysis"/>
    <property type="evidence" value="ECO:0007669"/>
    <property type="project" value="UniProtKB-KW"/>
</dbReference>
<dbReference type="PIRSF" id="PIRSF005700">
    <property type="entry name" value="PepC"/>
    <property type="match status" value="1"/>
</dbReference>
<dbReference type="GO" id="GO:0004197">
    <property type="term" value="F:cysteine-type endopeptidase activity"/>
    <property type="evidence" value="ECO:0007669"/>
    <property type="project" value="UniProtKB-EC"/>
</dbReference>
<dbReference type="PANTHER" id="PTHR10363:SF2">
    <property type="entry name" value="BLEOMYCIN HYDROLASE"/>
    <property type="match status" value="1"/>
</dbReference>
<evidence type="ECO:0000256" key="4">
    <source>
        <dbReference type="ARBA" id="ARBA00022670"/>
    </source>
</evidence>
<evidence type="ECO:0000256" key="10">
    <source>
        <dbReference type="PIRSR" id="PIRSR005700-1"/>
    </source>
</evidence>
<reference evidence="12" key="2">
    <citation type="submission" date="2015-01" db="EMBL/GenBank/DDBJ databases">
        <title>Evolutionary Origins and Diversification of the Mycorrhizal Mutualists.</title>
        <authorList>
            <consortium name="DOE Joint Genome Institute"/>
            <consortium name="Mycorrhizal Genomics Consortium"/>
            <person name="Kohler A."/>
            <person name="Kuo A."/>
            <person name="Nagy L.G."/>
            <person name="Floudas D."/>
            <person name="Copeland A."/>
            <person name="Barry K.W."/>
            <person name="Cichocki N."/>
            <person name="Veneault-Fourrey C."/>
            <person name="LaButti K."/>
            <person name="Lindquist E.A."/>
            <person name="Lipzen A."/>
            <person name="Lundell T."/>
            <person name="Morin E."/>
            <person name="Murat C."/>
            <person name="Riley R."/>
            <person name="Ohm R."/>
            <person name="Sun H."/>
            <person name="Tunlid A."/>
            <person name="Henrissat B."/>
            <person name="Grigoriev I.V."/>
            <person name="Hibbett D.S."/>
            <person name="Martin F."/>
        </authorList>
    </citation>
    <scope>NUCLEOTIDE SEQUENCE [LARGE SCALE GENOMIC DNA]</scope>
    <source>
        <strain evidence="12">h7</strain>
    </source>
</reference>
<reference evidence="11 12" key="1">
    <citation type="submission" date="2014-04" db="EMBL/GenBank/DDBJ databases">
        <authorList>
            <consortium name="DOE Joint Genome Institute"/>
            <person name="Kuo A."/>
            <person name="Gay G."/>
            <person name="Dore J."/>
            <person name="Kohler A."/>
            <person name="Nagy L.G."/>
            <person name="Floudas D."/>
            <person name="Copeland A."/>
            <person name="Barry K.W."/>
            <person name="Cichocki N."/>
            <person name="Veneault-Fourrey C."/>
            <person name="LaButti K."/>
            <person name="Lindquist E.A."/>
            <person name="Lipzen A."/>
            <person name="Lundell T."/>
            <person name="Morin E."/>
            <person name="Murat C."/>
            <person name="Sun H."/>
            <person name="Tunlid A."/>
            <person name="Henrissat B."/>
            <person name="Grigoriev I.V."/>
            <person name="Hibbett D.S."/>
            <person name="Martin F."/>
            <person name="Nordberg H.P."/>
            <person name="Cantor M.N."/>
            <person name="Hua S.X."/>
        </authorList>
    </citation>
    <scope>NUCLEOTIDE SEQUENCE [LARGE SCALE GENOMIC DNA]</scope>
    <source>
        <strain evidence="12">h7</strain>
    </source>
</reference>
<dbReference type="HOGENOM" id="CLU_038600_0_1_1"/>
<evidence type="ECO:0000256" key="2">
    <source>
        <dbReference type="ARBA" id="ARBA00012465"/>
    </source>
</evidence>
<dbReference type="STRING" id="686832.A0A0C3CNK4"/>
<evidence type="ECO:0000256" key="3">
    <source>
        <dbReference type="ARBA" id="ARBA00016900"/>
    </source>
</evidence>
<dbReference type="PANTHER" id="PTHR10363">
    <property type="entry name" value="BLEOMYCIN HYDROLASE"/>
    <property type="match status" value="1"/>
</dbReference>
<comment type="subunit">
    <text evidence="8">Homohexamer. Binds to nucleic acids. Binds single-stranded DNA and RNA with higher affinity than double-stranded DNA.</text>
</comment>
<evidence type="ECO:0000256" key="7">
    <source>
        <dbReference type="ARBA" id="ARBA00025347"/>
    </source>
</evidence>
<evidence type="ECO:0000256" key="9">
    <source>
        <dbReference type="PIRNR" id="PIRNR005700"/>
    </source>
</evidence>
<name>A0A0C3CNK4_HEBCY</name>
<evidence type="ECO:0000256" key="6">
    <source>
        <dbReference type="ARBA" id="ARBA00022807"/>
    </source>
</evidence>
<comment type="function">
    <text evidence="7">The normal physiological role of the enzyme is unknown, but it is not essential for the viability of yeast cells. Has aminopeptidase activity, shortening substrate peptides sequentially by 1 amino acid. Has bleomycin hydrolase activity, which can protect the cell from the toxic effects of bleomycin. Has homocysteine-thiolactonase activity, protecting the cell against homocysteine toxicity. Acts as a repressor in the GAL4 regulatory system, but this does not require either the peptidase or nucleic acid-binding activities.</text>
</comment>
<gene>
    <name evidence="11" type="ORF">M413DRAFT_442079</name>
</gene>
<dbReference type="GO" id="GO:0009636">
    <property type="term" value="P:response to toxic substance"/>
    <property type="evidence" value="ECO:0007669"/>
    <property type="project" value="TreeGrafter"/>
</dbReference>
<dbReference type="MEROPS" id="C01.085"/>
<feature type="active site" evidence="10">
    <location>
        <position position="434"/>
    </location>
</feature>
<dbReference type="InterPro" id="IPR004134">
    <property type="entry name" value="Peptidase_C1B"/>
</dbReference>
<comment type="catalytic activity">
    <reaction evidence="1 9">
        <text>Inactivates bleomycin B2 (a cytotoxic glycometallopeptide) by hydrolysis of a carboxyamide bond of beta-aminoalanine, but also shows general aminopeptidase activity. The specificity varies somewhat with source, but amino acid arylamides of Met, Leu and Ala are preferred.</text>
        <dbReference type="EC" id="3.4.22.40"/>
    </reaction>
</comment>
<dbReference type="AlphaFoldDB" id="A0A0C3CNK4"/>
<accession>A0A0C3CNK4</accession>
<evidence type="ECO:0000256" key="5">
    <source>
        <dbReference type="ARBA" id="ARBA00022801"/>
    </source>
</evidence>
<dbReference type="OrthoDB" id="2666448at2759"/>
<dbReference type="PROSITE" id="PS00139">
    <property type="entry name" value="THIOL_PROTEASE_CYS"/>
    <property type="match status" value="1"/>
</dbReference>
<keyword evidence="12" id="KW-1185">Reference proteome</keyword>
<keyword evidence="9" id="KW-0496">Mitochondrion</keyword>
<keyword evidence="9" id="KW-0963">Cytoplasm</keyword>
<dbReference type="GO" id="GO:0043418">
    <property type="term" value="P:homocysteine catabolic process"/>
    <property type="evidence" value="ECO:0007669"/>
    <property type="project" value="TreeGrafter"/>
</dbReference>
<evidence type="ECO:0000256" key="1">
    <source>
        <dbReference type="ARBA" id="ARBA00000423"/>
    </source>
</evidence>
<feature type="active site" evidence="10">
    <location>
        <position position="456"/>
    </location>
</feature>
<dbReference type="GO" id="GO:0070005">
    <property type="term" value="F:cysteine-type aminopeptidase activity"/>
    <property type="evidence" value="ECO:0007669"/>
    <property type="project" value="InterPro"/>
</dbReference>
<dbReference type="InterPro" id="IPR000169">
    <property type="entry name" value="Pept_cys_AS"/>
</dbReference>
<dbReference type="EC" id="3.4.22.40" evidence="2 9"/>
<protein>
    <recommendedName>
        <fullName evidence="3 9">Cysteine proteinase 1, mitochondrial</fullName>
        <ecNumber evidence="2 9">3.4.22.40</ecNumber>
    </recommendedName>
</protein>
<dbReference type="GO" id="GO:0005739">
    <property type="term" value="C:mitochondrion"/>
    <property type="evidence" value="ECO:0007669"/>
    <property type="project" value="UniProtKB-SubCell"/>
</dbReference>
<sequence>MGNQPSSRIPTPTKYSFDEKDDFLQVSDSVSALHITNPLSSNGSLTLGHIASWEASASSNSKVKLARTILSQVDLRSVLGSRSARISDQHIFNHVLDFKTGPITNQKSSGRCWLFATTNVIRYGIMKRLKLKEFQLSQSYLFFWDKLNKANYYLELMIEHAELPVDDRLINHLSDDLISDGGQWDMVVNLIEAYGLVPQSIYPESTHSSLSSPLNSLLKTKLREHALILRTLADTLRGAHVKEETVIATLRAKKEELIREVYNIMTATLGVPPNPNKAFVWEYIDTDDKVSRWEGSPKDYFEQFASKPFSPLDSFSLINDPRNEFSKLYTATSSEMSGAVDPFSVRPISLLPPDPRLTTSGSDVNTEIENLKAVVVRMIKAGQPVFFGCDVGKFSDKDFGIMDTALFDYENAFDIKLGLSKADRLQICDSAMTHAMVISGVHLDPSGKPVRYKVENSWGETAGKDGYFIMSDAWFEQYVYQVVVPKALAPKELVQVYESGDTVVLPPWDPMGVIKYHYLPIVDFTKVVYVGSVYI</sequence>
<proteinExistence type="inferred from homology"/>
<comment type="similarity">
    <text evidence="9">Belongs to the peptidase C1 family.</text>
</comment>
<dbReference type="Pfam" id="PF03051">
    <property type="entry name" value="Peptidase_C1_2"/>
    <property type="match status" value="2"/>
</dbReference>
<comment type="subcellular location">
    <subcellularLocation>
        <location evidence="9">Mitochondrion</location>
    </subcellularLocation>
    <subcellularLocation>
        <location evidence="9">Cytoplasm</location>
    </subcellularLocation>
</comment>